<comment type="caution">
    <text evidence="1">The sequence shown here is derived from an EMBL/GenBank/DDBJ whole genome shotgun (WGS) entry which is preliminary data.</text>
</comment>
<gene>
    <name evidence="1" type="ORF">R1sor_003863</name>
</gene>
<dbReference type="EMBL" id="JBJQOH010000006">
    <property type="protein sequence ID" value="KAL3685841.1"/>
    <property type="molecule type" value="Genomic_DNA"/>
</dbReference>
<reference evidence="1 2" key="1">
    <citation type="submission" date="2024-09" db="EMBL/GenBank/DDBJ databases">
        <title>Chromosome-scale assembly of Riccia sorocarpa.</title>
        <authorList>
            <person name="Paukszto L."/>
        </authorList>
    </citation>
    <scope>NUCLEOTIDE SEQUENCE [LARGE SCALE GENOMIC DNA]</scope>
    <source>
        <strain evidence="1">LP-2024</strain>
        <tissue evidence="1">Aerial parts of the thallus</tissue>
    </source>
</reference>
<sequence length="106" mass="11919">MPRWPVMTHEVLLDSGVTLTRIDPEASGSIRVDTGTRRAGRGGSCWANINAVNLGMKEGVEVKYAELHNLFNVGRGRVGIERCRLERKGQQRNVRVQRVKLSQSYQ</sequence>
<organism evidence="1 2">
    <name type="scientific">Riccia sorocarpa</name>
    <dbReference type="NCBI Taxonomy" id="122646"/>
    <lineage>
        <taxon>Eukaryota</taxon>
        <taxon>Viridiplantae</taxon>
        <taxon>Streptophyta</taxon>
        <taxon>Embryophyta</taxon>
        <taxon>Marchantiophyta</taxon>
        <taxon>Marchantiopsida</taxon>
        <taxon>Marchantiidae</taxon>
        <taxon>Marchantiales</taxon>
        <taxon>Ricciaceae</taxon>
        <taxon>Riccia</taxon>
    </lineage>
</organism>
<evidence type="ECO:0000313" key="1">
    <source>
        <dbReference type="EMBL" id="KAL3685841.1"/>
    </source>
</evidence>
<protein>
    <submittedName>
        <fullName evidence="1">Uncharacterized protein</fullName>
    </submittedName>
</protein>
<dbReference type="Proteomes" id="UP001633002">
    <property type="component" value="Unassembled WGS sequence"/>
</dbReference>
<evidence type="ECO:0000313" key="2">
    <source>
        <dbReference type="Proteomes" id="UP001633002"/>
    </source>
</evidence>
<accession>A0ABD3H6X4</accession>
<proteinExistence type="predicted"/>
<dbReference type="AlphaFoldDB" id="A0ABD3H6X4"/>
<name>A0ABD3H6X4_9MARC</name>
<keyword evidence="2" id="KW-1185">Reference proteome</keyword>